<evidence type="ECO:0000313" key="4">
    <source>
        <dbReference type="EMBL" id="ADE14476.1"/>
    </source>
</evidence>
<dbReference type="eggNOG" id="COG4424">
    <property type="taxonomic scope" value="Bacteria"/>
</dbReference>
<keyword evidence="5" id="KW-1185">Reference proteome</keyword>
<reference evidence="5" key="1">
    <citation type="submission" date="2010-04" db="EMBL/GenBank/DDBJ databases">
        <title>Complete genome sequence of Nitrosococcus halophilus Nc4, a salt-adapted, aerobic obligate ammonia-oxidizing sulfur purple bacterium.</title>
        <authorList>
            <consortium name="US DOE Joint Genome Institute"/>
            <person name="Campbell M.A."/>
            <person name="Malfatti S.A."/>
            <person name="Chain P.S.G."/>
            <person name="Heidelberg J.F."/>
            <person name="Ward B.B."/>
            <person name="Klotz M.G."/>
        </authorList>
    </citation>
    <scope>NUCLEOTIDE SEQUENCE [LARGE SCALE GENOMIC DNA]</scope>
    <source>
        <strain evidence="5">Nc4</strain>
    </source>
</reference>
<protein>
    <submittedName>
        <fullName evidence="4">Sulfotransferase</fullName>
    </submittedName>
</protein>
<dbReference type="EMBL" id="CP001798">
    <property type="protein sequence ID" value="ADE14476.1"/>
    <property type="molecule type" value="Genomic_DNA"/>
</dbReference>
<dbReference type="PANTHER" id="PTHR10605:SF56">
    <property type="entry name" value="BIFUNCTIONAL HEPARAN SULFATE N-DEACETYLASE_N-SULFOTRANSFERASE"/>
    <property type="match status" value="1"/>
</dbReference>
<keyword evidence="2" id="KW-0325">Glycoprotein</keyword>
<proteinExistence type="predicted"/>
<dbReference type="KEGG" id="nhl:Nhal_1324"/>
<dbReference type="Gene3D" id="3.40.50.300">
    <property type="entry name" value="P-loop containing nucleotide triphosphate hydrolases"/>
    <property type="match status" value="1"/>
</dbReference>
<dbReference type="SUPFAM" id="SSF52540">
    <property type="entry name" value="P-loop containing nucleoside triphosphate hydrolases"/>
    <property type="match status" value="1"/>
</dbReference>
<dbReference type="PANTHER" id="PTHR10605">
    <property type="entry name" value="HEPARAN SULFATE SULFOTRANSFERASE"/>
    <property type="match status" value="1"/>
</dbReference>
<dbReference type="InterPro" id="IPR027417">
    <property type="entry name" value="P-loop_NTPase"/>
</dbReference>
<dbReference type="InterPro" id="IPR037359">
    <property type="entry name" value="NST/OST"/>
</dbReference>
<name>D5C0F0_NITHN</name>
<evidence type="ECO:0000313" key="5">
    <source>
        <dbReference type="Proteomes" id="UP000001844"/>
    </source>
</evidence>
<gene>
    <name evidence="4" type="ordered locus">Nhal_1324</name>
</gene>
<dbReference type="OrthoDB" id="5767183at2"/>
<evidence type="ECO:0000256" key="2">
    <source>
        <dbReference type="ARBA" id="ARBA00023180"/>
    </source>
</evidence>
<sequence>MKRANFFILGAPKCGTTSLASWLSAHPQVFMTKPKEPNYFSKDIPFSHRPRSLREYEQLFKAVESQHQAIGEASTAYLRSKEAVPAILRYNPSAKFIVCLRNPVEMVASVHMQLIKVGRETEMSLEQAWKLQETRRHSKEVSQVCLESNDLLYVNICSLGEQMERLFKLVSRERVLVILLDDMKIDPRREYRRALDFLGVGDDGRSHFPVENARQVPRYPRLAQTLRAVGLMKAWIGFRKPTGIGKMIQSLNNQKPKDNTISPEMQAILQEFFCGDIEKLSQLLGRDLSHWTSQYECSAYL</sequence>
<evidence type="ECO:0000256" key="1">
    <source>
        <dbReference type="ARBA" id="ARBA00022679"/>
    </source>
</evidence>
<dbReference type="STRING" id="472759.Nhal_1324"/>
<dbReference type="HOGENOM" id="CLU_017703_1_0_6"/>
<dbReference type="GO" id="GO:0008146">
    <property type="term" value="F:sulfotransferase activity"/>
    <property type="evidence" value="ECO:0007669"/>
    <property type="project" value="InterPro"/>
</dbReference>
<dbReference type="AlphaFoldDB" id="D5C0F0"/>
<accession>D5C0F0</accession>
<dbReference type="Pfam" id="PF00685">
    <property type="entry name" value="Sulfotransfer_1"/>
    <property type="match status" value="1"/>
</dbReference>
<feature type="domain" description="Sulfotransferase" evidence="3">
    <location>
        <begin position="5"/>
        <end position="214"/>
    </location>
</feature>
<dbReference type="InterPro" id="IPR000863">
    <property type="entry name" value="Sulfotransferase_dom"/>
</dbReference>
<organism evidence="4 5">
    <name type="scientific">Nitrosococcus halophilus (strain Nc4)</name>
    <dbReference type="NCBI Taxonomy" id="472759"/>
    <lineage>
        <taxon>Bacteria</taxon>
        <taxon>Pseudomonadati</taxon>
        <taxon>Pseudomonadota</taxon>
        <taxon>Gammaproteobacteria</taxon>
        <taxon>Chromatiales</taxon>
        <taxon>Chromatiaceae</taxon>
        <taxon>Nitrosococcus</taxon>
    </lineage>
</organism>
<evidence type="ECO:0000259" key="3">
    <source>
        <dbReference type="Pfam" id="PF00685"/>
    </source>
</evidence>
<keyword evidence="1" id="KW-0808">Transferase</keyword>
<dbReference type="Proteomes" id="UP000001844">
    <property type="component" value="Chromosome"/>
</dbReference>